<protein>
    <submittedName>
        <fullName evidence="1">Uncharacterized protein</fullName>
    </submittedName>
</protein>
<organism evidence="1 2">
    <name type="scientific">Lacticaseibacillus rhamnosus</name>
    <name type="common">Lactobacillus rhamnosus</name>
    <dbReference type="NCBI Taxonomy" id="47715"/>
    <lineage>
        <taxon>Bacteria</taxon>
        <taxon>Bacillati</taxon>
        <taxon>Bacillota</taxon>
        <taxon>Bacilli</taxon>
        <taxon>Lactobacillales</taxon>
        <taxon>Lactobacillaceae</taxon>
        <taxon>Lacticaseibacillus</taxon>
    </lineage>
</organism>
<name>A0AAX0K5Y3_LACRH</name>
<evidence type="ECO:0000313" key="2">
    <source>
        <dbReference type="Proteomes" id="UP000189067"/>
    </source>
</evidence>
<sequence>MKNDDLNEINVILCDASGLCLVLKGMLYDLVEQIEPNTEQNRSLTAYEVLRSKDAYRALIDGVTDKIIDSRRLLEAGMKQGGDIDGRRA</sequence>
<dbReference type="RefSeq" id="WP_015764397.1">
    <property type="nucleotide sequence ID" value="NZ_CABFNI010000013.1"/>
</dbReference>
<proteinExistence type="predicted"/>
<dbReference type="Proteomes" id="UP000189067">
    <property type="component" value="Unassembled WGS sequence"/>
</dbReference>
<gene>
    <name evidence="1" type="ORF">BWR10_04775</name>
</gene>
<accession>A0AAX0K5Y3</accession>
<evidence type="ECO:0000313" key="1">
    <source>
        <dbReference type="EMBL" id="ONN75274.1"/>
    </source>
</evidence>
<dbReference type="AlphaFoldDB" id="A0AAX0K5Y3"/>
<reference evidence="1 2" key="1">
    <citation type="submission" date="2017-01" db="EMBL/GenBank/DDBJ databases">
        <title>In silico prediction, in vitro antibacterial spectrum and physicochemical properties of a putative bacteriocin produced by Lactobacillus rhamnosus strain L156.4.</title>
        <authorList>
            <person name="Silveira A.M."/>
            <person name="Monteiro A.S."/>
            <person name="Santos V.L."/>
            <person name="Nicoli J.R."/>
            <person name="Azevedo V."/>
            <person name="Soares S.C."/>
            <person name="Castro-Oliveira L."/>
            <person name="Dias-Souza M.V."/>
            <person name="Nardi R.M."/>
        </authorList>
    </citation>
    <scope>NUCLEOTIDE SEQUENCE [LARGE SCALE GENOMIC DNA]</scope>
    <source>
        <strain evidence="1 2">L156.4</strain>
    </source>
</reference>
<comment type="caution">
    <text evidence="1">The sequence shown here is derived from an EMBL/GenBank/DDBJ whole genome shotgun (WGS) entry which is preliminary data.</text>
</comment>
<dbReference type="EMBL" id="MTJY01000022">
    <property type="protein sequence ID" value="ONN75274.1"/>
    <property type="molecule type" value="Genomic_DNA"/>
</dbReference>